<evidence type="ECO:0000256" key="1">
    <source>
        <dbReference type="ARBA" id="ARBA00008791"/>
    </source>
</evidence>
<feature type="domain" description="UspA" evidence="2">
    <location>
        <begin position="159"/>
        <end position="275"/>
    </location>
</feature>
<dbReference type="AlphaFoldDB" id="A0A418VNY4"/>
<dbReference type="Gene3D" id="3.40.50.12370">
    <property type="match status" value="1"/>
</dbReference>
<reference evidence="3 4" key="1">
    <citation type="submission" date="2018-09" db="EMBL/GenBank/DDBJ databases">
        <title>Draft genome sequence of Rhodopseudomonas palustris 2.1.18.</title>
        <authorList>
            <person name="Robertson S.L."/>
            <person name="Meyer T.E."/>
            <person name="Kyndt J.A."/>
        </authorList>
    </citation>
    <scope>NUCLEOTIDE SEQUENCE [LARGE SCALE GENOMIC DNA]</scope>
    <source>
        <strain evidence="3 4">2.1.18</strain>
    </source>
</reference>
<name>A0A418VNY4_RHOPL</name>
<dbReference type="PANTHER" id="PTHR46268:SF15">
    <property type="entry name" value="UNIVERSAL STRESS PROTEIN HP_0031"/>
    <property type="match status" value="1"/>
</dbReference>
<organism evidence="3 4">
    <name type="scientific">Rhodopseudomonas palustris</name>
    <dbReference type="NCBI Taxonomy" id="1076"/>
    <lineage>
        <taxon>Bacteria</taxon>
        <taxon>Pseudomonadati</taxon>
        <taxon>Pseudomonadota</taxon>
        <taxon>Alphaproteobacteria</taxon>
        <taxon>Hyphomicrobiales</taxon>
        <taxon>Nitrobacteraceae</taxon>
        <taxon>Rhodopseudomonas</taxon>
    </lineage>
</organism>
<dbReference type="Pfam" id="PF00582">
    <property type="entry name" value="Usp"/>
    <property type="match status" value="1"/>
</dbReference>
<evidence type="ECO:0000313" key="4">
    <source>
        <dbReference type="Proteomes" id="UP000285523"/>
    </source>
</evidence>
<dbReference type="PANTHER" id="PTHR46268">
    <property type="entry name" value="STRESS RESPONSE PROTEIN NHAX"/>
    <property type="match status" value="1"/>
</dbReference>
<accession>A0A418VNY4</accession>
<dbReference type="InterPro" id="IPR006015">
    <property type="entry name" value="Universal_stress_UspA"/>
</dbReference>
<comment type="caution">
    <text evidence="3">The sequence shown here is derived from an EMBL/GenBank/DDBJ whole genome shotgun (WGS) entry which is preliminary data.</text>
</comment>
<dbReference type="InterPro" id="IPR006016">
    <property type="entry name" value="UspA"/>
</dbReference>
<dbReference type="OrthoDB" id="9804721at2"/>
<comment type="similarity">
    <text evidence="1">Belongs to the universal stress protein A family.</text>
</comment>
<dbReference type="PRINTS" id="PR01438">
    <property type="entry name" value="UNVRSLSTRESS"/>
</dbReference>
<proteinExistence type="inferred from homology"/>
<dbReference type="EMBL" id="QYYD01000002">
    <property type="protein sequence ID" value="RJF77938.1"/>
    <property type="molecule type" value="Genomic_DNA"/>
</dbReference>
<dbReference type="CDD" id="cd00293">
    <property type="entry name" value="USP-like"/>
    <property type="match status" value="1"/>
</dbReference>
<evidence type="ECO:0000259" key="2">
    <source>
        <dbReference type="Pfam" id="PF00582"/>
    </source>
</evidence>
<dbReference type="Proteomes" id="UP000285523">
    <property type="component" value="Unassembled WGS sequence"/>
</dbReference>
<evidence type="ECO:0000313" key="3">
    <source>
        <dbReference type="EMBL" id="RJF77938.1"/>
    </source>
</evidence>
<gene>
    <name evidence="3" type="ORF">D4Q52_03315</name>
</gene>
<protein>
    <submittedName>
        <fullName evidence="3">Universal stress protein</fullName>
    </submittedName>
</protein>
<sequence length="277" mass="29613">MLNDVVVHIPADRPADGLVDCAVSVAQTFEAHLDGFVCTYQPINPAIVVGASTAYYAAVNQYNTDNDEAAARLDQFEITARGAGITHGARSVCDTPVLANESLSEISRLYDLSIVPQPDRAKPGHQDPLPESILFNSGKPMLMVPYIHKGPLCLDRVPICWDGSRPAARAVQDAMPFLRRAKTIDILAVNEDAQDIGQATTAALVAHLLRHDLAAAAHHFTAPPGNVHNTILSMAADSGADLLVMGGYGHSRLREFILGGVTRGIFKSLTLPALISH</sequence>
<dbReference type="RefSeq" id="WP_119855103.1">
    <property type="nucleotide sequence ID" value="NZ_QYYD01000002.1"/>
</dbReference>
<dbReference type="SUPFAM" id="SSF52402">
    <property type="entry name" value="Adenine nucleotide alpha hydrolases-like"/>
    <property type="match status" value="1"/>
</dbReference>